<accession>A0A9N9RLP7</accession>
<evidence type="ECO:0000313" key="5">
    <source>
        <dbReference type="Proteomes" id="UP001153620"/>
    </source>
</evidence>
<dbReference type="InterPro" id="IPR034907">
    <property type="entry name" value="NDK-like_dom"/>
</dbReference>
<dbReference type="PROSITE" id="PS51374">
    <property type="entry name" value="NDPK_LIKE"/>
    <property type="match status" value="1"/>
</dbReference>
<dbReference type="Proteomes" id="UP001153620">
    <property type="component" value="Chromosome 1"/>
</dbReference>
<dbReference type="Gene3D" id="1.20.890.10">
    <property type="entry name" value="cAMP-dependent protein kinase regulatory subunit, dimerization-anchoring domain"/>
    <property type="match status" value="1"/>
</dbReference>
<dbReference type="PANTHER" id="PTHR46161">
    <property type="entry name" value="NUCLEOSIDE DIPHOSPHATE KINASE"/>
    <property type="match status" value="1"/>
</dbReference>
<evidence type="ECO:0000256" key="1">
    <source>
        <dbReference type="ARBA" id="ARBA00008142"/>
    </source>
</evidence>
<dbReference type="AlphaFoldDB" id="A0A9N9RLP7"/>
<comment type="similarity">
    <text evidence="1 2">Belongs to the NDK family.</text>
</comment>
<dbReference type="InterPro" id="IPR036850">
    <property type="entry name" value="NDK-like_dom_sf"/>
</dbReference>
<keyword evidence="5" id="KW-1185">Reference proteome</keyword>
<dbReference type="OrthoDB" id="417678at2759"/>
<reference evidence="4" key="1">
    <citation type="submission" date="2022-01" db="EMBL/GenBank/DDBJ databases">
        <authorList>
            <person name="King R."/>
        </authorList>
    </citation>
    <scope>NUCLEOTIDE SEQUENCE</scope>
</reference>
<dbReference type="Pfam" id="PF05186">
    <property type="entry name" value="Dpy-30"/>
    <property type="match status" value="1"/>
</dbReference>
<dbReference type="SUPFAM" id="SSF54919">
    <property type="entry name" value="Nucleoside diphosphate kinase, NDK"/>
    <property type="match status" value="1"/>
</dbReference>
<dbReference type="GO" id="GO:0003341">
    <property type="term" value="P:cilium movement"/>
    <property type="evidence" value="ECO:0007669"/>
    <property type="project" value="TreeGrafter"/>
</dbReference>
<dbReference type="SMART" id="SM00562">
    <property type="entry name" value="NDK"/>
    <property type="match status" value="1"/>
</dbReference>
<dbReference type="Pfam" id="PF00334">
    <property type="entry name" value="NDK"/>
    <property type="match status" value="1"/>
</dbReference>
<name>A0A9N9RLP7_9DIPT</name>
<evidence type="ECO:0000313" key="4">
    <source>
        <dbReference type="EMBL" id="CAG9798570.1"/>
    </source>
</evidence>
<sequence length="255" mass="28881">MNMNTALKLERTLAVIKPHAFHHYSSILRQILLSGFQILQERCIKLSAEQAENFFKYQRQNEKKSREEISMEIMELSSSPLIALCLAKENAITSLIDLMGPEDCSVARDKAPTSLRALYGDDNGNVMKNAIHGSKCAIDAQHELHFFFSNMLPETISCDVVAIQDYLSQKIIHPLTDALYELLKIKPVEPLEWIAKYILDHNTNQPLMYSGCTDIFNLIDELRMDEQNQAQYEEMNLKKLNCGCSTASTSSLSSS</sequence>
<dbReference type="InterPro" id="IPR007858">
    <property type="entry name" value="Dpy-30_motif"/>
</dbReference>
<proteinExistence type="inferred from homology"/>
<evidence type="ECO:0000256" key="2">
    <source>
        <dbReference type="PROSITE-ProRule" id="PRU00706"/>
    </source>
</evidence>
<gene>
    <name evidence="4" type="ORF">CHIRRI_LOCUS1552</name>
</gene>
<protein>
    <recommendedName>
        <fullName evidence="3">Nucleoside diphosphate kinase-like domain-containing protein</fullName>
    </recommendedName>
</protein>
<dbReference type="GO" id="GO:0005929">
    <property type="term" value="C:cilium"/>
    <property type="evidence" value="ECO:0007669"/>
    <property type="project" value="TreeGrafter"/>
</dbReference>
<dbReference type="PANTHER" id="PTHR46161:SF1">
    <property type="entry name" value="NUCLEOSIDE DIPHOSPHATE KINASE HOMOLOG 5"/>
    <property type="match status" value="1"/>
</dbReference>
<dbReference type="CDD" id="cd22958">
    <property type="entry name" value="DD_DPY30_SDC1-like"/>
    <property type="match status" value="1"/>
</dbReference>
<feature type="domain" description="Nucleoside diphosphate kinase-like" evidence="3">
    <location>
        <begin position="9"/>
        <end position="154"/>
    </location>
</feature>
<evidence type="ECO:0000259" key="3">
    <source>
        <dbReference type="SMART" id="SM00562"/>
    </source>
</evidence>
<dbReference type="EMBL" id="OU895877">
    <property type="protein sequence ID" value="CAG9798570.1"/>
    <property type="molecule type" value="Genomic_DNA"/>
</dbReference>
<organism evidence="4 5">
    <name type="scientific">Chironomus riparius</name>
    <dbReference type="NCBI Taxonomy" id="315576"/>
    <lineage>
        <taxon>Eukaryota</taxon>
        <taxon>Metazoa</taxon>
        <taxon>Ecdysozoa</taxon>
        <taxon>Arthropoda</taxon>
        <taxon>Hexapoda</taxon>
        <taxon>Insecta</taxon>
        <taxon>Pterygota</taxon>
        <taxon>Neoptera</taxon>
        <taxon>Endopterygota</taxon>
        <taxon>Diptera</taxon>
        <taxon>Nematocera</taxon>
        <taxon>Chironomoidea</taxon>
        <taxon>Chironomidae</taxon>
        <taxon>Chironominae</taxon>
        <taxon>Chironomus</taxon>
    </lineage>
</organism>
<dbReference type="GO" id="GO:1902176">
    <property type="term" value="P:negative regulation of oxidative stress-induced intrinsic apoptotic signaling pathway"/>
    <property type="evidence" value="ECO:0007669"/>
    <property type="project" value="TreeGrafter"/>
</dbReference>
<comment type="caution">
    <text evidence="2">Lacks conserved residue(s) required for the propagation of feature annotation.</text>
</comment>
<reference evidence="4" key="2">
    <citation type="submission" date="2022-10" db="EMBL/GenBank/DDBJ databases">
        <authorList>
            <consortium name="ENA_rothamsted_submissions"/>
            <consortium name="culmorum"/>
            <person name="King R."/>
        </authorList>
    </citation>
    <scope>NUCLEOTIDE SEQUENCE</scope>
</reference>
<dbReference type="Gene3D" id="3.30.70.141">
    <property type="entry name" value="Nucleoside diphosphate kinase-like domain"/>
    <property type="match status" value="1"/>
</dbReference>